<evidence type="ECO:0000313" key="2">
    <source>
        <dbReference type="Proteomes" id="UP000542813"/>
    </source>
</evidence>
<dbReference type="AlphaFoldDB" id="A0A7W9LLT3"/>
<protein>
    <submittedName>
        <fullName evidence="1">Uncharacterized protein (TIGR03089 family)</fullName>
    </submittedName>
</protein>
<comment type="caution">
    <text evidence="1">The sequence shown here is derived from an EMBL/GenBank/DDBJ whole genome shotgun (WGS) entry which is preliminary data.</text>
</comment>
<dbReference type="SUPFAM" id="SSF56801">
    <property type="entry name" value="Acetyl-CoA synthetase-like"/>
    <property type="match status" value="1"/>
</dbReference>
<dbReference type="EMBL" id="JACHMM010000001">
    <property type="protein sequence ID" value="MBB5788459.1"/>
    <property type="molecule type" value="Genomic_DNA"/>
</dbReference>
<accession>A0A7W9LLT3</accession>
<organism evidence="1 2">
    <name type="scientific">Jiangella mangrovi</name>
    <dbReference type="NCBI Taxonomy" id="1524084"/>
    <lineage>
        <taxon>Bacteria</taxon>
        <taxon>Bacillati</taxon>
        <taxon>Actinomycetota</taxon>
        <taxon>Actinomycetes</taxon>
        <taxon>Jiangellales</taxon>
        <taxon>Jiangellaceae</taxon>
        <taxon>Jiangella</taxon>
    </lineage>
</organism>
<evidence type="ECO:0000313" key="1">
    <source>
        <dbReference type="EMBL" id="MBB5788459.1"/>
    </source>
</evidence>
<dbReference type="Gene3D" id="3.40.50.12780">
    <property type="entry name" value="N-terminal domain of ligase-like"/>
    <property type="match status" value="1"/>
</dbReference>
<dbReference type="Proteomes" id="UP000542813">
    <property type="component" value="Unassembled WGS sequence"/>
</dbReference>
<sequence length="253" mass="26082">MSETPAELLRTEVRRDGARPFLTFYDDATGERVELSAITFDNWVAKTAGFLTAGLDAEAGDRVALRLPAHWQALAWAAACWSVGACVVLPGDDGDDGGSEGPDGVRVAVAGPDAVEAAAGSAPEVVGLALRPLGGRFTTPLPPGVTDYAVEVPGYPDRFVPLTPPDDAEPALEQAGTVHTLGGLVDRARQRAEQLGAGPGARLLVATDDLGTALIDALLVPLVVGGSAVLVRHEDPAGRARRVDAERVTAAVA</sequence>
<dbReference type="InterPro" id="IPR017523">
    <property type="entry name" value="Rv3268"/>
</dbReference>
<dbReference type="NCBIfam" id="TIGR03089">
    <property type="entry name" value="TIGR03089 family protein"/>
    <property type="match status" value="1"/>
</dbReference>
<proteinExistence type="predicted"/>
<keyword evidence="2" id="KW-1185">Reference proteome</keyword>
<dbReference type="InterPro" id="IPR042099">
    <property type="entry name" value="ANL_N_sf"/>
</dbReference>
<name>A0A7W9LLT3_9ACTN</name>
<gene>
    <name evidence="1" type="ORF">HD601_003034</name>
</gene>
<reference evidence="1 2" key="1">
    <citation type="submission" date="2020-08" db="EMBL/GenBank/DDBJ databases">
        <title>Sequencing the genomes of 1000 actinobacteria strains.</title>
        <authorList>
            <person name="Klenk H.-P."/>
        </authorList>
    </citation>
    <scope>NUCLEOTIDE SEQUENCE [LARGE SCALE GENOMIC DNA]</scope>
    <source>
        <strain evidence="1 2">DSM 102122</strain>
    </source>
</reference>